<dbReference type="PROSITE" id="PS51416">
    <property type="entry name" value="MIB_HERC2"/>
    <property type="match status" value="5"/>
</dbReference>
<feature type="domain" description="MIB/HERC2" evidence="1">
    <location>
        <begin position="218"/>
        <end position="287"/>
    </location>
</feature>
<evidence type="ECO:0000259" key="1">
    <source>
        <dbReference type="PROSITE" id="PS51416"/>
    </source>
</evidence>
<dbReference type="PANTHER" id="PTHR24202">
    <property type="entry name" value="E3 UBIQUITIN-PROTEIN LIGASE MIB2"/>
    <property type="match status" value="1"/>
</dbReference>
<feature type="non-terminal residue" evidence="2">
    <location>
        <position position="903"/>
    </location>
</feature>
<dbReference type="Gene3D" id="2.30.30.40">
    <property type="entry name" value="SH3 Domains"/>
    <property type="match status" value="7"/>
</dbReference>
<dbReference type="PANTHER" id="PTHR24202:SF4">
    <property type="entry name" value="E3 UBIQUITIN-PROTEIN LIGASE MIB2-RELATED"/>
    <property type="match status" value="1"/>
</dbReference>
<name>A0ABY7D8V0_MYAAR</name>
<gene>
    <name evidence="2" type="ORF">MAR_006548</name>
</gene>
<feature type="domain" description="MIB/HERC2" evidence="1">
    <location>
        <begin position="808"/>
        <end position="879"/>
    </location>
</feature>
<dbReference type="InterPro" id="IPR010606">
    <property type="entry name" value="Mib_Herc2"/>
</dbReference>
<dbReference type="Pfam" id="PF06701">
    <property type="entry name" value="MIB_HERC2"/>
    <property type="match status" value="3"/>
</dbReference>
<proteinExistence type="predicted"/>
<dbReference type="InterPro" id="IPR037252">
    <property type="entry name" value="Mib_Herc2_sf"/>
</dbReference>
<evidence type="ECO:0000313" key="3">
    <source>
        <dbReference type="Proteomes" id="UP001164746"/>
    </source>
</evidence>
<dbReference type="EMBL" id="CP111012">
    <property type="protein sequence ID" value="WAQ94077.1"/>
    <property type="molecule type" value="Genomic_DNA"/>
</dbReference>
<dbReference type="Proteomes" id="UP001164746">
    <property type="component" value="Chromosome 1"/>
</dbReference>
<feature type="domain" description="MIB/HERC2" evidence="1">
    <location>
        <begin position="371"/>
        <end position="462"/>
    </location>
</feature>
<keyword evidence="3" id="KW-1185">Reference proteome</keyword>
<organism evidence="2 3">
    <name type="scientific">Mya arenaria</name>
    <name type="common">Soft-shell clam</name>
    <dbReference type="NCBI Taxonomy" id="6604"/>
    <lineage>
        <taxon>Eukaryota</taxon>
        <taxon>Metazoa</taxon>
        <taxon>Spiralia</taxon>
        <taxon>Lophotrochozoa</taxon>
        <taxon>Mollusca</taxon>
        <taxon>Bivalvia</taxon>
        <taxon>Autobranchia</taxon>
        <taxon>Heteroconchia</taxon>
        <taxon>Euheterodonta</taxon>
        <taxon>Imparidentia</taxon>
        <taxon>Neoheterodontei</taxon>
        <taxon>Myida</taxon>
        <taxon>Myoidea</taxon>
        <taxon>Myidae</taxon>
        <taxon>Mya</taxon>
    </lineage>
</organism>
<feature type="domain" description="MIB/HERC2" evidence="1">
    <location>
        <begin position="645"/>
        <end position="716"/>
    </location>
</feature>
<protein>
    <submittedName>
        <fullName evidence="2">MIB1-like protein</fullName>
    </submittedName>
</protein>
<sequence length="903" mass="96869">MCQISQSSIICECARYLRAPESASVPNISELPVSAHVPDISELQYPRMCQISQSASIRPCASYLIAPVSAHLPDISELQNPPMCQISQSSSIHQCVGYLSAPISANVPDISELQYLRATVSTNVQYAPMFKKPHSFSLHSYLGYFIAPVYVHVLDTLKLQYALISWILHSSSIRPCSRYLIGPQATVYGCLSFCGYCTGVTSAGPSAFTVTAPTVAVTTQPPYRPLLIGDSVLRGRDWNHGIQDGNGPGTVVALGLGTVTVTWLAGGTYVYRNGKDGAYEVRLSPIGTTISTTVAPLSQMHIGATVVRGPDWTNGMMDGNGPGTVLGVSNTSKTVQVFWNKTQTSGTFNVGNGINEVQLIFPGAGSGTTMSPSVLVPQIQVGTTVIRGTDWIYGKQIPSPSKMLGEPRTFVALNLDGGGQGTVVAVDPVQGTATVLWKNTGARHTYRNGKDGKYDILPQFPATTTPRPFTTSGFPVLRPGDKVVRGPDWTWGDQPGRIGIMSIRCLGLAGTRYRDRREPTGLGRGAVVLHKPHRLIQDGRQWGSRPAAVHRAMAASHLYDRIHDGNGPGEVTGFPVPGWVNVKWDKTGATETYRYGPDAHDVQKLKPTTTTSTAPPVTTATVPLVTTATTPPVTTATTPPVTTSTATTTYPASFVGMRVVRGPDWQWDNQDGNGPGTVTSIPQPGWVNVKWDNNPLENAYRYGTAGKYDVQPTASATTAGHIDVTVTGSTTSGARVLHVGDTVVRGPDWKWADQDGNGPGTVTEVTVNPTRGYWIHVRWKAGYENDYRYGVDGFFDIQAQEQTSTAPTTAADPYAFSVGDVVVRGPNWSWGDQDGNSTGTVTSTATSGWVQVTWSANNYTNTYRNGLNGIHDVAPAQGNGLQQGFIQIGTRVVRGPAWHYGSQ</sequence>
<accession>A0ABY7D8V0</accession>
<dbReference type="SUPFAM" id="SSF159034">
    <property type="entry name" value="Mib/herc2 domain-like"/>
    <property type="match status" value="7"/>
</dbReference>
<reference evidence="2" key="1">
    <citation type="submission" date="2022-11" db="EMBL/GenBank/DDBJ databases">
        <title>Centuries of genome instability and evolution in soft-shell clam transmissible cancer (bioRxiv).</title>
        <authorList>
            <person name="Hart S.F.M."/>
            <person name="Yonemitsu M.A."/>
            <person name="Giersch R.M."/>
            <person name="Beal B.F."/>
            <person name="Arriagada G."/>
            <person name="Davis B.W."/>
            <person name="Ostrander E.A."/>
            <person name="Goff S.P."/>
            <person name="Metzger M.J."/>
        </authorList>
    </citation>
    <scope>NUCLEOTIDE SEQUENCE</scope>
    <source>
        <strain evidence="2">MELC-2E11</strain>
        <tissue evidence="2">Siphon/mantle</tissue>
    </source>
</reference>
<evidence type="ECO:0000313" key="2">
    <source>
        <dbReference type="EMBL" id="WAQ94077.1"/>
    </source>
</evidence>
<feature type="domain" description="MIB/HERC2" evidence="1">
    <location>
        <begin position="729"/>
        <end position="803"/>
    </location>
</feature>